<protein>
    <submittedName>
        <fullName evidence="2">ATP synthase F0 subunit 8</fullName>
    </submittedName>
</protein>
<dbReference type="Proteomes" id="UP000887576">
    <property type="component" value="Unplaced"/>
</dbReference>
<proteinExistence type="predicted"/>
<evidence type="ECO:0000313" key="1">
    <source>
        <dbReference type="Proteomes" id="UP000887576"/>
    </source>
</evidence>
<sequence length="127" mass="15254">MADFDPHPTEASGLTDEKPQRWVRFDFYFQTEPYWFWVIIVLLLLILVAVLLILVIFCFRYFWKKNIKPEENRMKPNMSKTVAVVNEVKINVLAPAKQLPFFDLLENQDRQKAFYIRNGQPRFENVR</sequence>
<dbReference type="WBParaSite" id="JU765_v2.g18892.t1">
    <property type="protein sequence ID" value="JU765_v2.g18892.t1"/>
    <property type="gene ID" value="JU765_v2.g18892"/>
</dbReference>
<organism evidence="1 2">
    <name type="scientific">Panagrolaimus sp. JU765</name>
    <dbReference type="NCBI Taxonomy" id="591449"/>
    <lineage>
        <taxon>Eukaryota</taxon>
        <taxon>Metazoa</taxon>
        <taxon>Ecdysozoa</taxon>
        <taxon>Nematoda</taxon>
        <taxon>Chromadorea</taxon>
        <taxon>Rhabditida</taxon>
        <taxon>Tylenchina</taxon>
        <taxon>Panagrolaimomorpha</taxon>
        <taxon>Panagrolaimoidea</taxon>
        <taxon>Panagrolaimidae</taxon>
        <taxon>Panagrolaimus</taxon>
    </lineage>
</organism>
<accession>A0AC34QRY2</accession>
<evidence type="ECO:0000313" key="2">
    <source>
        <dbReference type="WBParaSite" id="JU765_v2.g18892.t1"/>
    </source>
</evidence>
<name>A0AC34QRY2_9BILA</name>
<reference evidence="2" key="1">
    <citation type="submission" date="2022-11" db="UniProtKB">
        <authorList>
            <consortium name="WormBaseParasite"/>
        </authorList>
    </citation>
    <scope>IDENTIFICATION</scope>
</reference>